<dbReference type="Pfam" id="PF07963">
    <property type="entry name" value="N_methyl"/>
    <property type="match status" value="1"/>
</dbReference>
<comment type="caution">
    <text evidence="2">The sequence shown here is derived from an EMBL/GenBank/DDBJ whole genome shotgun (WGS) entry which is preliminary data.</text>
</comment>
<evidence type="ECO:0000313" key="3">
    <source>
        <dbReference type="Proteomes" id="UP000544872"/>
    </source>
</evidence>
<keyword evidence="3" id="KW-1185">Reference proteome</keyword>
<keyword evidence="1" id="KW-0472">Membrane</keyword>
<dbReference type="AlphaFoldDB" id="A0A7W9ZHN5"/>
<gene>
    <name evidence="2" type="ORF">FHS48_002695</name>
</gene>
<evidence type="ECO:0000313" key="2">
    <source>
        <dbReference type="EMBL" id="MBB6211258.1"/>
    </source>
</evidence>
<dbReference type="InterPro" id="IPR012902">
    <property type="entry name" value="N_methyl_site"/>
</dbReference>
<name>A0A7W9ZHN5_NOVIT</name>
<protein>
    <submittedName>
        <fullName evidence="2">Prepilin-type N-terminal cleavage/methylation domain-containing protein</fullName>
    </submittedName>
</protein>
<organism evidence="2 3">
    <name type="scientific">Novispirillum itersonii</name>
    <name type="common">Aquaspirillum itersonii</name>
    <dbReference type="NCBI Taxonomy" id="189"/>
    <lineage>
        <taxon>Bacteria</taxon>
        <taxon>Pseudomonadati</taxon>
        <taxon>Pseudomonadota</taxon>
        <taxon>Alphaproteobacteria</taxon>
        <taxon>Rhodospirillales</taxon>
        <taxon>Novispirillaceae</taxon>
        <taxon>Novispirillum</taxon>
    </lineage>
</organism>
<sequence length="207" mass="23802">MTGRIRRHRGFTLMEVVIAMALSALVVMMAVGLYSTVQRAGTSIVSAQRVWIAQQFLRGQLANQDLTLNKTFNLVRFERDRLTFVTRKSALYGHDGPPVVAFYRIDHGELRYREVPLPPWWKLEDRESQFDLERLRGSPTAYEGALFAIPANGGFNRWDRDSRDWVERWTDESALPPLVRLTADLPLVMPTSSLNPRSRTQDDRKAK</sequence>
<keyword evidence="1" id="KW-0812">Transmembrane</keyword>
<evidence type="ECO:0000256" key="1">
    <source>
        <dbReference type="SAM" id="Phobius"/>
    </source>
</evidence>
<dbReference type="Proteomes" id="UP000544872">
    <property type="component" value="Unassembled WGS sequence"/>
</dbReference>
<reference evidence="2 3" key="1">
    <citation type="submission" date="2020-08" db="EMBL/GenBank/DDBJ databases">
        <title>Genomic Encyclopedia of Type Strains, Phase IV (KMG-IV): sequencing the most valuable type-strain genomes for metagenomic binning, comparative biology and taxonomic classification.</title>
        <authorList>
            <person name="Goeker M."/>
        </authorList>
    </citation>
    <scope>NUCLEOTIDE SEQUENCE [LARGE SCALE GENOMIC DNA]</scope>
    <source>
        <strain evidence="2 3">DSM 11590</strain>
    </source>
</reference>
<dbReference type="NCBIfam" id="TIGR02532">
    <property type="entry name" value="IV_pilin_GFxxxE"/>
    <property type="match status" value="1"/>
</dbReference>
<proteinExistence type="predicted"/>
<accession>A0A7W9ZHN5</accession>
<keyword evidence="1" id="KW-1133">Transmembrane helix</keyword>
<dbReference type="EMBL" id="JACIIX010000010">
    <property type="protein sequence ID" value="MBB6211258.1"/>
    <property type="molecule type" value="Genomic_DNA"/>
</dbReference>
<feature type="transmembrane region" description="Helical" evidence="1">
    <location>
        <begin position="12"/>
        <end position="34"/>
    </location>
</feature>
<dbReference type="RefSeq" id="WP_184264078.1">
    <property type="nucleotide sequence ID" value="NZ_JACIIX010000010.1"/>
</dbReference>